<dbReference type="AlphaFoldDB" id="A0A5D2LL24"/>
<feature type="transmembrane region" description="Helical" evidence="1">
    <location>
        <begin position="12"/>
        <end position="30"/>
    </location>
</feature>
<organism evidence="2 3">
    <name type="scientific">Gossypium tomentosum</name>
    <name type="common">Hawaiian cotton</name>
    <name type="synonym">Gossypium sandvicense</name>
    <dbReference type="NCBI Taxonomy" id="34277"/>
    <lineage>
        <taxon>Eukaryota</taxon>
        <taxon>Viridiplantae</taxon>
        <taxon>Streptophyta</taxon>
        <taxon>Embryophyta</taxon>
        <taxon>Tracheophyta</taxon>
        <taxon>Spermatophyta</taxon>
        <taxon>Magnoliopsida</taxon>
        <taxon>eudicotyledons</taxon>
        <taxon>Gunneridae</taxon>
        <taxon>Pentapetalae</taxon>
        <taxon>rosids</taxon>
        <taxon>malvids</taxon>
        <taxon>Malvales</taxon>
        <taxon>Malvaceae</taxon>
        <taxon>Malvoideae</taxon>
        <taxon>Gossypium</taxon>
    </lineage>
</organism>
<keyword evidence="3" id="KW-1185">Reference proteome</keyword>
<proteinExistence type="predicted"/>
<accession>A0A5D2LL24</accession>
<evidence type="ECO:0000313" key="2">
    <source>
        <dbReference type="EMBL" id="TYH80005.1"/>
    </source>
</evidence>
<dbReference type="PANTHER" id="PTHR35218:SF9">
    <property type="entry name" value="ENDONUCLEASE_EXONUCLEASE_PHOSPHATASE DOMAIN-CONTAINING PROTEIN"/>
    <property type="match status" value="1"/>
</dbReference>
<evidence type="ECO:0000313" key="3">
    <source>
        <dbReference type="Proteomes" id="UP000322667"/>
    </source>
</evidence>
<gene>
    <name evidence="2" type="ORF">ES332_D03G103400v1</name>
</gene>
<name>A0A5D2LL24_GOSTO</name>
<keyword evidence="1" id="KW-0472">Membrane</keyword>
<reference evidence="2 3" key="1">
    <citation type="submission" date="2019-07" db="EMBL/GenBank/DDBJ databases">
        <title>WGS assembly of Gossypium tomentosum.</title>
        <authorList>
            <person name="Chen Z.J."/>
            <person name="Sreedasyam A."/>
            <person name="Ando A."/>
            <person name="Song Q."/>
            <person name="De L."/>
            <person name="Hulse-Kemp A."/>
            <person name="Ding M."/>
            <person name="Ye W."/>
            <person name="Kirkbride R."/>
            <person name="Jenkins J."/>
            <person name="Plott C."/>
            <person name="Lovell J."/>
            <person name="Lin Y.-M."/>
            <person name="Vaughn R."/>
            <person name="Liu B."/>
            <person name="Li W."/>
            <person name="Simpson S."/>
            <person name="Scheffler B."/>
            <person name="Saski C."/>
            <person name="Grover C."/>
            <person name="Hu G."/>
            <person name="Conover J."/>
            <person name="Carlson J."/>
            <person name="Shu S."/>
            <person name="Boston L."/>
            <person name="Williams M."/>
            <person name="Peterson D."/>
            <person name="Mcgee K."/>
            <person name="Jones D."/>
            <person name="Wendel J."/>
            <person name="Stelly D."/>
            <person name="Grimwood J."/>
            <person name="Schmutz J."/>
        </authorList>
    </citation>
    <scope>NUCLEOTIDE SEQUENCE [LARGE SCALE GENOMIC DNA]</scope>
    <source>
        <strain evidence="2">7179.01</strain>
    </source>
</reference>
<protein>
    <submittedName>
        <fullName evidence="2">Uncharacterized protein</fullName>
    </submittedName>
</protein>
<keyword evidence="1" id="KW-0812">Transmembrane</keyword>
<dbReference type="EMBL" id="CM017625">
    <property type="protein sequence ID" value="TYH80005.1"/>
    <property type="molecule type" value="Genomic_DNA"/>
</dbReference>
<evidence type="ECO:0000256" key="1">
    <source>
        <dbReference type="SAM" id="Phobius"/>
    </source>
</evidence>
<keyword evidence="1" id="KW-1133">Transmembrane helix</keyword>
<sequence>MLKIVGMRSIWIGSLPCPMGVFYLFSHLLFMDTKLMFWSCQGVGHPHFHRFIKEYTKELSPDLVGFFYTRISDSRVDDVIEKLGFQNSFKIEAIGFSWGIWLLWSDNIKVDVIDLHSQMVNLKIVSR</sequence>
<dbReference type="Proteomes" id="UP000322667">
    <property type="component" value="Chromosome D03"/>
</dbReference>
<dbReference type="PANTHER" id="PTHR35218">
    <property type="entry name" value="RNASE H DOMAIN-CONTAINING PROTEIN"/>
    <property type="match status" value="1"/>
</dbReference>